<name>A0AAV3ZJA8_9GAST</name>
<reference evidence="2 3" key="1">
    <citation type="journal article" date="2021" name="Elife">
        <title>Chloroplast acquisition without the gene transfer in kleptoplastic sea slugs, Plakobranchus ocellatus.</title>
        <authorList>
            <person name="Maeda T."/>
            <person name="Takahashi S."/>
            <person name="Yoshida T."/>
            <person name="Shimamura S."/>
            <person name="Takaki Y."/>
            <person name="Nagai Y."/>
            <person name="Toyoda A."/>
            <person name="Suzuki Y."/>
            <person name="Arimoto A."/>
            <person name="Ishii H."/>
            <person name="Satoh N."/>
            <person name="Nishiyama T."/>
            <person name="Hasebe M."/>
            <person name="Maruyama T."/>
            <person name="Minagawa J."/>
            <person name="Obokata J."/>
            <person name="Shigenobu S."/>
        </authorList>
    </citation>
    <scope>NUCLEOTIDE SEQUENCE [LARGE SCALE GENOMIC DNA]</scope>
</reference>
<dbReference type="AlphaFoldDB" id="A0AAV3ZJA8"/>
<proteinExistence type="predicted"/>
<accession>A0AAV3ZJA8</accession>
<feature type="region of interest" description="Disordered" evidence="1">
    <location>
        <begin position="69"/>
        <end position="104"/>
    </location>
</feature>
<dbReference type="Proteomes" id="UP000735302">
    <property type="component" value="Unassembled WGS sequence"/>
</dbReference>
<dbReference type="EMBL" id="BLXT01002468">
    <property type="protein sequence ID" value="GFN94587.1"/>
    <property type="molecule type" value="Genomic_DNA"/>
</dbReference>
<protein>
    <submittedName>
        <fullName evidence="2">Uncharacterized protein</fullName>
    </submittedName>
</protein>
<evidence type="ECO:0000313" key="3">
    <source>
        <dbReference type="Proteomes" id="UP000735302"/>
    </source>
</evidence>
<feature type="compositionally biased region" description="Polar residues" evidence="1">
    <location>
        <begin position="140"/>
        <end position="151"/>
    </location>
</feature>
<sequence length="165" mass="18339">MNLDLIENPDLRSTSLIEQTLGKSVYISDRNRDDANKNIQQFDLIRSNHSSRALGLDCAKANYRTPVVEEDQCLSTRSSPQRGPDCRQASTLAGGQQGDERSADRLPDWAVSEWINEDVAHQQSPLFTLKPLHGVITAQRSRLNRSSGQSSEGRRLLARGITHAS</sequence>
<evidence type="ECO:0000313" key="2">
    <source>
        <dbReference type="EMBL" id="GFN94587.1"/>
    </source>
</evidence>
<gene>
    <name evidence="2" type="ORF">PoB_002109300</name>
</gene>
<feature type="region of interest" description="Disordered" evidence="1">
    <location>
        <begin position="140"/>
        <end position="165"/>
    </location>
</feature>
<comment type="caution">
    <text evidence="2">The sequence shown here is derived from an EMBL/GenBank/DDBJ whole genome shotgun (WGS) entry which is preliminary data.</text>
</comment>
<keyword evidence="3" id="KW-1185">Reference proteome</keyword>
<organism evidence="2 3">
    <name type="scientific">Plakobranchus ocellatus</name>
    <dbReference type="NCBI Taxonomy" id="259542"/>
    <lineage>
        <taxon>Eukaryota</taxon>
        <taxon>Metazoa</taxon>
        <taxon>Spiralia</taxon>
        <taxon>Lophotrochozoa</taxon>
        <taxon>Mollusca</taxon>
        <taxon>Gastropoda</taxon>
        <taxon>Heterobranchia</taxon>
        <taxon>Euthyneura</taxon>
        <taxon>Panpulmonata</taxon>
        <taxon>Sacoglossa</taxon>
        <taxon>Placobranchoidea</taxon>
        <taxon>Plakobranchidae</taxon>
        <taxon>Plakobranchus</taxon>
    </lineage>
</organism>
<evidence type="ECO:0000256" key="1">
    <source>
        <dbReference type="SAM" id="MobiDB-lite"/>
    </source>
</evidence>